<dbReference type="EMBL" id="EU271967">
    <property type="protein sequence ID" value="ACA50974.1"/>
    <property type="molecule type" value="Genomic_DNA"/>
</dbReference>
<evidence type="ECO:0000313" key="2">
    <source>
        <dbReference type="EMBL" id="ACA50974.1"/>
    </source>
</evidence>
<geneLocation type="plasmid" evidence="2">
    <name>pMUM003</name>
</geneLocation>
<name>B6CLQ0_MYCMR</name>
<sequence length="179" mass="20027">MMVRRAIYVASSWSNRRHSTVVDTLRRCGHQVYDFKHTTAGTDREFRWEELFVTDPNAVDAHLAPPEPTRAATYLASLTHRAAELGFRRDQEAMLAADTIVLVLPCGRSSHLELGWAVGAGKRSAILLDDPCTPELMYKMVDRIATDLDDLVEWLANPASPQPSTNPRRIASPEEALML</sequence>
<protein>
    <recommendedName>
        <fullName evidence="3">Nucleoside 2-deoxyribosyltransferase</fullName>
    </recommendedName>
</protein>
<gene>
    <name evidence="2" type="ORF">MUDP_062</name>
</gene>
<feature type="region of interest" description="Disordered" evidence="1">
    <location>
        <begin position="156"/>
        <end position="179"/>
    </location>
</feature>
<organism evidence="2">
    <name type="scientific">Mycobacterium marinum DL240490</name>
    <dbReference type="NCBI Taxonomy" id="459420"/>
    <lineage>
        <taxon>Bacteria</taxon>
        <taxon>Bacillati</taxon>
        <taxon>Actinomycetota</taxon>
        <taxon>Actinomycetes</taxon>
        <taxon>Mycobacteriales</taxon>
        <taxon>Mycobacteriaceae</taxon>
        <taxon>Mycobacterium</taxon>
        <taxon>Mycobacterium ulcerans group</taxon>
    </lineage>
</organism>
<accession>B6CLQ0</accession>
<evidence type="ECO:0008006" key="3">
    <source>
        <dbReference type="Google" id="ProtNLM"/>
    </source>
</evidence>
<proteinExistence type="predicted"/>
<evidence type="ECO:0000256" key="1">
    <source>
        <dbReference type="SAM" id="MobiDB-lite"/>
    </source>
</evidence>
<dbReference type="AlphaFoldDB" id="B6CLQ0"/>
<reference evidence="2" key="1">
    <citation type="journal article" date="2008" name="BMC Genomics">
        <title>Deciphering the genetic basis for polyketide variation among mycobacteria producing mycolactones.</title>
        <authorList>
            <person name="Pidot S.J."/>
            <person name="Hong H."/>
            <person name="Seemann T."/>
            <person name="Porter J.L."/>
            <person name="Yip M.J."/>
            <person name="Men A."/>
            <person name="Johnson M."/>
            <person name="Wilson P."/>
            <person name="Davies J.K."/>
            <person name="Leadlay P.F."/>
            <person name="Stinear T.P."/>
        </authorList>
    </citation>
    <scope>NUCLEOTIDE SEQUENCE [LARGE SCALE GENOMIC DNA]</scope>
    <source>
        <strain evidence="2">DL240490</strain>
        <plasmid evidence="2">pMUM003</plasmid>
    </source>
</reference>
<keyword evidence="2" id="KW-0614">Plasmid</keyword>